<dbReference type="GO" id="GO:0003677">
    <property type="term" value="F:DNA binding"/>
    <property type="evidence" value="ECO:0007669"/>
    <property type="project" value="UniProtKB-KW"/>
</dbReference>
<dbReference type="SMART" id="SM00422">
    <property type="entry name" value="HTH_MERR"/>
    <property type="match status" value="1"/>
</dbReference>
<keyword evidence="1" id="KW-0805">Transcription regulation</keyword>
<evidence type="ECO:0000313" key="6">
    <source>
        <dbReference type="EMBL" id="ALA60578.1"/>
    </source>
</evidence>
<dbReference type="PANTHER" id="PTHR30204">
    <property type="entry name" value="REDOX-CYCLING DRUG-SENSING TRANSCRIPTIONAL ACTIVATOR SOXR"/>
    <property type="match status" value="1"/>
</dbReference>
<feature type="domain" description="HTH merR-type" evidence="5">
    <location>
        <begin position="6"/>
        <end position="73"/>
    </location>
</feature>
<evidence type="ECO:0000259" key="5">
    <source>
        <dbReference type="PROSITE" id="PS50937"/>
    </source>
</evidence>
<dbReference type="InterPro" id="IPR009061">
    <property type="entry name" value="DNA-bd_dom_put_sf"/>
</dbReference>
<evidence type="ECO:0000256" key="3">
    <source>
        <dbReference type="ARBA" id="ARBA00023163"/>
    </source>
</evidence>
<dbReference type="PANTHER" id="PTHR30204:SF92">
    <property type="entry name" value="HTH-TYPE TRANSCRIPTIONAL REGULATOR ZNTR"/>
    <property type="match status" value="1"/>
</dbReference>
<dbReference type="SUPFAM" id="SSF46955">
    <property type="entry name" value="Putative DNA-binding domain"/>
    <property type="match status" value="1"/>
</dbReference>
<dbReference type="PRINTS" id="PR00040">
    <property type="entry name" value="HTHMERR"/>
</dbReference>
<sequence>MTVGCTIGQLAKAVGVNVQTVRYYERRRLLGPSARRPSGYRIYGEDEERRLRFIKNAQALGFTLHEIEELLDLQVSSKTRCGDVQRKAEAKLKHVEAKVRDLQALARALRSLIRDCRAGQPTDRCPILQSLEKTERRVTNDNRKTTR</sequence>
<dbReference type="InterPro" id="IPR047057">
    <property type="entry name" value="MerR_fam"/>
</dbReference>
<dbReference type="RefSeq" id="WP_053381414.1">
    <property type="nucleotide sequence ID" value="NZ_CP011801.1"/>
</dbReference>
<proteinExistence type="predicted"/>
<accession>A0A0K2GHY2</accession>
<dbReference type="InterPro" id="IPR015358">
    <property type="entry name" value="Tscrpt_reg_MerR_DNA-bd"/>
</dbReference>
<feature type="coiled-coil region" evidence="4">
    <location>
        <begin position="85"/>
        <end position="112"/>
    </location>
</feature>
<dbReference type="Proteomes" id="UP000069205">
    <property type="component" value="Chromosome"/>
</dbReference>
<dbReference type="Pfam" id="PF00376">
    <property type="entry name" value="MerR"/>
    <property type="match status" value="1"/>
</dbReference>
<evidence type="ECO:0000256" key="4">
    <source>
        <dbReference type="SAM" id="Coils"/>
    </source>
</evidence>
<dbReference type="EMBL" id="CP011801">
    <property type="protein sequence ID" value="ALA60578.1"/>
    <property type="molecule type" value="Genomic_DNA"/>
</dbReference>
<keyword evidence="2" id="KW-0238">DNA-binding</keyword>
<dbReference type="CDD" id="cd04770">
    <property type="entry name" value="HTH_HMRTR"/>
    <property type="match status" value="1"/>
</dbReference>
<keyword evidence="4" id="KW-0175">Coiled coil</keyword>
<evidence type="ECO:0000256" key="1">
    <source>
        <dbReference type="ARBA" id="ARBA00023015"/>
    </source>
</evidence>
<protein>
    <submittedName>
        <fullName evidence="6">Transcriptional regulator, MerR family</fullName>
    </submittedName>
</protein>
<dbReference type="GO" id="GO:0003700">
    <property type="term" value="F:DNA-binding transcription factor activity"/>
    <property type="evidence" value="ECO:0007669"/>
    <property type="project" value="InterPro"/>
</dbReference>
<dbReference type="Pfam" id="PF09278">
    <property type="entry name" value="MerR-DNA-bind"/>
    <property type="match status" value="1"/>
</dbReference>
<dbReference type="PATRIC" id="fig|42253.5.peg.4146"/>
<dbReference type="OrthoDB" id="9808480at2"/>
<dbReference type="AlphaFoldDB" id="A0A0K2GHY2"/>
<dbReference type="Gene3D" id="1.10.1660.10">
    <property type="match status" value="1"/>
</dbReference>
<keyword evidence="3" id="KW-0804">Transcription</keyword>
<evidence type="ECO:0000256" key="2">
    <source>
        <dbReference type="ARBA" id="ARBA00023125"/>
    </source>
</evidence>
<reference evidence="6 7" key="1">
    <citation type="journal article" date="2015" name="Proc. Natl. Acad. Sci. U.S.A.">
        <title>Expanded metabolic versatility of ubiquitous nitrite-oxidizing bacteria from the genus Nitrospira.</title>
        <authorList>
            <person name="Koch H."/>
            <person name="Lucker S."/>
            <person name="Albertsen M."/>
            <person name="Kitzinger K."/>
            <person name="Herbold C."/>
            <person name="Spieck E."/>
            <person name="Nielsen P.H."/>
            <person name="Wagner M."/>
            <person name="Daims H."/>
        </authorList>
    </citation>
    <scope>NUCLEOTIDE SEQUENCE [LARGE SCALE GENOMIC DNA]</scope>
    <source>
        <strain evidence="6 7">NSP M-1</strain>
    </source>
</reference>
<evidence type="ECO:0000313" key="7">
    <source>
        <dbReference type="Proteomes" id="UP000069205"/>
    </source>
</evidence>
<gene>
    <name evidence="6" type="ORF">NITMOv2_4198</name>
</gene>
<dbReference type="InterPro" id="IPR000551">
    <property type="entry name" value="MerR-type_HTH_dom"/>
</dbReference>
<organism evidence="6 7">
    <name type="scientific">Nitrospira moscoviensis</name>
    <dbReference type="NCBI Taxonomy" id="42253"/>
    <lineage>
        <taxon>Bacteria</taxon>
        <taxon>Pseudomonadati</taxon>
        <taxon>Nitrospirota</taxon>
        <taxon>Nitrospiria</taxon>
        <taxon>Nitrospirales</taxon>
        <taxon>Nitrospiraceae</taxon>
        <taxon>Nitrospira</taxon>
    </lineage>
</organism>
<dbReference type="STRING" id="42253.NITMOv2_4198"/>
<dbReference type="PROSITE" id="PS50937">
    <property type="entry name" value="HTH_MERR_2"/>
    <property type="match status" value="1"/>
</dbReference>
<keyword evidence="7" id="KW-1185">Reference proteome</keyword>
<dbReference type="KEGG" id="nmv:NITMOv2_4198"/>
<name>A0A0K2GHY2_NITMO</name>